<keyword evidence="3" id="KW-1185">Reference proteome</keyword>
<dbReference type="AlphaFoldDB" id="A0A1B9I7H5"/>
<reference evidence="2" key="2">
    <citation type="submission" date="2013-07" db="EMBL/GenBank/DDBJ databases">
        <authorList>
            <consortium name="The Broad Institute Genome Sequencing Platform"/>
            <person name="Cuomo C."/>
            <person name="Litvintseva A."/>
            <person name="Chen Y."/>
            <person name="Heitman J."/>
            <person name="Sun S."/>
            <person name="Springer D."/>
            <person name="Dromer F."/>
            <person name="Young S.K."/>
            <person name="Zeng Q."/>
            <person name="Gargeya S."/>
            <person name="Fitzgerald M."/>
            <person name="Abouelleil A."/>
            <person name="Alvarado L."/>
            <person name="Berlin A.M."/>
            <person name="Chapman S.B."/>
            <person name="Dewar J."/>
            <person name="Goldberg J."/>
            <person name="Griggs A."/>
            <person name="Gujja S."/>
            <person name="Hansen M."/>
            <person name="Howarth C."/>
            <person name="Imamovic A."/>
            <person name="Larimer J."/>
            <person name="McCowan C."/>
            <person name="Murphy C."/>
            <person name="Pearson M."/>
            <person name="Priest M."/>
            <person name="Roberts A."/>
            <person name="Saif S."/>
            <person name="Shea T."/>
            <person name="Sykes S."/>
            <person name="Wortman J."/>
            <person name="Nusbaum C."/>
            <person name="Birren B."/>
        </authorList>
    </citation>
    <scope>NUCLEOTIDE SEQUENCE</scope>
    <source>
        <strain evidence="2">CBS 10737</strain>
    </source>
</reference>
<protein>
    <submittedName>
        <fullName evidence="1">Uncharacterized protein</fullName>
    </submittedName>
</protein>
<dbReference type="KEGG" id="kpin:30170556"/>
<dbReference type="GeneID" id="30170556"/>
<dbReference type="EMBL" id="KV700115">
    <property type="protein sequence ID" value="OCF51473.1"/>
    <property type="molecule type" value="Genomic_DNA"/>
</dbReference>
<sequence>MVLSSLWIRVKKYQPTFLGCYKTTTSSHYTVWGEDASLYVLLVEDPGELFANMDYKIGGPNSGPESEPFRRRIAGLYEYLHSRQFSYGIELLAGNVFYDKEKDEIKLVNLNPAMHIGDPCLRAEIHERIIEREKKHVSWYLGFSSHPF</sequence>
<name>A0A1B9I7H5_9TREE</name>
<dbReference type="OrthoDB" id="2566101at2759"/>
<accession>A0A1B9I7H5</accession>
<gene>
    <name evidence="1" type="ORF">I206_02187</name>
    <name evidence="2" type="ORF">I206_104649</name>
</gene>
<proteinExistence type="predicted"/>
<organism evidence="1">
    <name type="scientific">Kwoniella pini CBS 10737</name>
    <dbReference type="NCBI Taxonomy" id="1296096"/>
    <lineage>
        <taxon>Eukaryota</taxon>
        <taxon>Fungi</taxon>
        <taxon>Dikarya</taxon>
        <taxon>Basidiomycota</taxon>
        <taxon>Agaricomycotina</taxon>
        <taxon>Tremellomycetes</taxon>
        <taxon>Tremellales</taxon>
        <taxon>Cryptococcaceae</taxon>
        <taxon>Kwoniella</taxon>
    </lineage>
</organism>
<reference evidence="1" key="1">
    <citation type="submission" date="2013-07" db="EMBL/GenBank/DDBJ databases">
        <title>The Genome Sequence of Cryptococcus pinus CBS10737.</title>
        <authorList>
            <consortium name="The Broad Institute Genome Sequencing Platform"/>
            <person name="Cuomo C."/>
            <person name="Litvintseva A."/>
            <person name="Chen Y."/>
            <person name="Heitman J."/>
            <person name="Sun S."/>
            <person name="Springer D."/>
            <person name="Dromer F."/>
            <person name="Young S.K."/>
            <person name="Zeng Q."/>
            <person name="Gargeya S."/>
            <person name="Fitzgerald M."/>
            <person name="Abouelleil A."/>
            <person name="Alvarado L."/>
            <person name="Berlin A.M."/>
            <person name="Chapman S.B."/>
            <person name="Dewar J."/>
            <person name="Goldberg J."/>
            <person name="Griggs A."/>
            <person name="Gujja S."/>
            <person name="Hansen M."/>
            <person name="Howarth C."/>
            <person name="Imamovic A."/>
            <person name="Larimer J."/>
            <person name="McCowan C."/>
            <person name="Murphy C."/>
            <person name="Pearson M."/>
            <person name="Priest M."/>
            <person name="Roberts A."/>
            <person name="Saif S."/>
            <person name="Shea T."/>
            <person name="Sykes S."/>
            <person name="Wortman J."/>
            <person name="Nusbaum C."/>
            <person name="Birren B."/>
        </authorList>
    </citation>
    <scope>NUCLEOTIDE SEQUENCE [LARGE SCALE GENOMIC DNA]</scope>
    <source>
        <strain evidence="1">CBS 10737</strain>
    </source>
</reference>
<reference evidence="2" key="4">
    <citation type="submission" date="2024-02" db="EMBL/GenBank/DDBJ databases">
        <title>Comparative genomics of Cryptococcus and Kwoniella reveals pathogenesis evolution and contrasting modes of karyotype evolution via chromosome fusion or intercentromeric recombination.</title>
        <authorList>
            <person name="Coelho M.A."/>
            <person name="David-Palma M."/>
            <person name="Shea T."/>
            <person name="Bowers K."/>
            <person name="McGinley-Smith S."/>
            <person name="Mohammad A.W."/>
            <person name="Gnirke A."/>
            <person name="Yurkov A.M."/>
            <person name="Nowrousian M."/>
            <person name="Sun S."/>
            <person name="Cuomo C.A."/>
            <person name="Heitman J."/>
        </authorList>
    </citation>
    <scope>NUCLEOTIDE SEQUENCE</scope>
    <source>
        <strain evidence="2">CBS 10737</strain>
    </source>
</reference>
<evidence type="ECO:0000313" key="3">
    <source>
        <dbReference type="Proteomes" id="UP000094020"/>
    </source>
</evidence>
<evidence type="ECO:0000313" key="2">
    <source>
        <dbReference type="EMBL" id="WWC70698.1"/>
    </source>
</evidence>
<dbReference type="Proteomes" id="UP000094020">
    <property type="component" value="Chromosome 6"/>
</dbReference>
<reference evidence="1" key="3">
    <citation type="submission" date="2016-07" db="EMBL/GenBank/DDBJ databases">
        <title>Evolution of pathogenesis and genome organization in the Tremellales.</title>
        <authorList>
            <person name="Cuomo C."/>
            <person name="Litvintseva A."/>
            <person name="Heitman J."/>
            <person name="Chen Y."/>
            <person name="Sun S."/>
            <person name="Springer D."/>
            <person name="Dromer F."/>
            <person name="Young S."/>
            <person name="Zeng Q."/>
            <person name="Chapman S."/>
            <person name="Gujja S."/>
            <person name="Saif S."/>
            <person name="Birren B."/>
        </authorList>
    </citation>
    <scope>NUCLEOTIDE SEQUENCE</scope>
    <source>
        <strain evidence="1">CBS 10737</strain>
    </source>
</reference>
<dbReference type="RefSeq" id="XP_019012692.1">
    <property type="nucleotide sequence ID" value="XM_019153952.1"/>
</dbReference>
<dbReference type="EMBL" id="CP144524">
    <property type="protein sequence ID" value="WWC70698.1"/>
    <property type="molecule type" value="Genomic_DNA"/>
</dbReference>
<evidence type="ECO:0000313" key="1">
    <source>
        <dbReference type="EMBL" id="OCF51473.1"/>
    </source>
</evidence>